<dbReference type="AlphaFoldDB" id="A0A7Z2ZUI3"/>
<reference evidence="1 2" key="1">
    <citation type="submission" date="2020-04" db="EMBL/GenBank/DDBJ databases">
        <title>Genome sequencing of novel species.</title>
        <authorList>
            <person name="Heo J."/>
            <person name="Kim S.-J."/>
            <person name="Kim J.-S."/>
            <person name="Hong S.-B."/>
            <person name="Kwon S.-W."/>
        </authorList>
    </citation>
    <scope>NUCLEOTIDE SEQUENCE [LARGE SCALE GENOMIC DNA]</scope>
    <source>
        <strain evidence="1 2">GN2-R2</strain>
    </source>
</reference>
<proteinExistence type="predicted"/>
<evidence type="ECO:0000313" key="1">
    <source>
        <dbReference type="EMBL" id="QJE01077.1"/>
    </source>
</evidence>
<dbReference type="RefSeq" id="WP_170203106.1">
    <property type="nucleotide sequence ID" value="NZ_CP051685.1"/>
</dbReference>
<protein>
    <recommendedName>
        <fullName evidence="3">Addiction module antidote protein</fullName>
    </recommendedName>
</protein>
<dbReference type="InterPro" id="IPR014057">
    <property type="entry name" value="HI1420"/>
</dbReference>
<dbReference type="Proteomes" id="UP000502415">
    <property type="component" value="Chromosome"/>
</dbReference>
<keyword evidence="2" id="KW-1185">Reference proteome</keyword>
<evidence type="ECO:0008006" key="3">
    <source>
        <dbReference type="Google" id="ProtNLM"/>
    </source>
</evidence>
<dbReference type="KEGG" id="mfy:HH212_14415"/>
<name>A0A7Z2ZUI3_9BURK</name>
<accession>A0A7Z2ZUI3</accession>
<sequence length="102" mass="10230">MADHHSHTDNPGTPGALDTLEAIAAYLAAAFECGDAESLAQALADIAHADGLPHLAAAAGLPRAELAAALGAGAMSLDTTLAIMKVIDLYLPAQPAHGATRH</sequence>
<evidence type="ECO:0000313" key="2">
    <source>
        <dbReference type="Proteomes" id="UP000502415"/>
    </source>
</evidence>
<dbReference type="EMBL" id="CP051685">
    <property type="protein sequence ID" value="QJE01077.1"/>
    <property type="molecule type" value="Genomic_DNA"/>
</dbReference>
<dbReference type="Pfam" id="PF21716">
    <property type="entry name" value="dnstrm_HI1420"/>
    <property type="match status" value="1"/>
</dbReference>
<gene>
    <name evidence="1" type="ORF">HH212_14415</name>
</gene>
<organism evidence="1 2">
    <name type="scientific">Massilia forsythiae</name>
    <dbReference type="NCBI Taxonomy" id="2728020"/>
    <lineage>
        <taxon>Bacteria</taxon>
        <taxon>Pseudomonadati</taxon>
        <taxon>Pseudomonadota</taxon>
        <taxon>Betaproteobacteria</taxon>
        <taxon>Burkholderiales</taxon>
        <taxon>Oxalobacteraceae</taxon>
        <taxon>Telluria group</taxon>
        <taxon>Massilia</taxon>
    </lineage>
</organism>